<dbReference type="Pfam" id="PF00083">
    <property type="entry name" value="Sugar_tr"/>
    <property type="match status" value="1"/>
</dbReference>
<dbReference type="InterPro" id="IPR020846">
    <property type="entry name" value="MFS_dom"/>
</dbReference>
<feature type="transmembrane region" description="Helical" evidence="5">
    <location>
        <begin position="518"/>
        <end position="538"/>
    </location>
</feature>
<comment type="caution">
    <text evidence="7">The sequence shown here is derived from an EMBL/GenBank/DDBJ whole genome shotgun (WGS) entry which is preliminary data.</text>
</comment>
<feature type="transmembrane region" description="Helical" evidence="5">
    <location>
        <begin position="415"/>
        <end position="435"/>
    </location>
</feature>
<keyword evidence="4 5" id="KW-0472">Membrane</keyword>
<dbReference type="Proteomes" id="UP000549499">
    <property type="component" value="Unassembled WGS sequence"/>
</dbReference>
<dbReference type="InterPro" id="IPR036259">
    <property type="entry name" value="MFS_trans_sf"/>
</dbReference>
<dbReference type="InterPro" id="IPR005828">
    <property type="entry name" value="MFS_sugar_transport-like"/>
</dbReference>
<dbReference type="GO" id="GO:0016020">
    <property type="term" value="C:membrane"/>
    <property type="evidence" value="ECO:0007669"/>
    <property type="project" value="UniProtKB-SubCell"/>
</dbReference>
<feature type="transmembrane region" description="Helical" evidence="5">
    <location>
        <begin position="153"/>
        <end position="173"/>
    </location>
</feature>
<evidence type="ECO:0000256" key="4">
    <source>
        <dbReference type="ARBA" id="ARBA00023136"/>
    </source>
</evidence>
<feature type="non-terminal residue" evidence="7">
    <location>
        <position position="1"/>
    </location>
</feature>
<evidence type="ECO:0000256" key="2">
    <source>
        <dbReference type="ARBA" id="ARBA00022692"/>
    </source>
</evidence>
<comment type="subcellular location">
    <subcellularLocation>
        <location evidence="1">Membrane</location>
        <topology evidence="1">Multi-pass membrane protein</topology>
    </subcellularLocation>
</comment>
<feature type="domain" description="Major facilitator superfamily (MFS) profile" evidence="6">
    <location>
        <begin position="49"/>
        <end position="542"/>
    </location>
</feature>
<reference evidence="7 8" key="1">
    <citation type="submission" date="2019-09" db="EMBL/GenBank/DDBJ databases">
        <title>Bird 10,000 Genomes (B10K) Project - Family phase.</title>
        <authorList>
            <person name="Zhang G."/>
        </authorList>
    </citation>
    <scope>NUCLEOTIDE SEQUENCE [LARGE SCALE GENOMIC DNA]</scope>
    <source>
        <strain evidence="7">B10K-DU-003-44</strain>
        <tissue evidence="7">Muscle</tissue>
    </source>
</reference>
<dbReference type="SUPFAM" id="SSF103473">
    <property type="entry name" value="MFS general substrate transporter"/>
    <property type="match status" value="1"/>
</dbReference>
<feature type="transmembrane region" description="Helical" evidence="5">
    <location>
        <begin position="178"/>
        <end position="199"/>
    </location>
</feature>
<evidence type="ECO:0000313" key="8">
    <source>
        <dbReference type="Proteomes" id="UP000549499"/>
    </source>
</evidence>
<keyword evidence="2 5" id="KW-0812">Transmembrane</keyword>
<dbReference type="PROSITE" id="PS00216">
    <property type="entry name" value="SUGAR_TRANSPORT_1"/>
    <property type="match status" value="1"/>
</dbReference>
<dbReference type="GO" id="GO:0022857">
    <property type="term" value="F:transmembrane transporter activity"/>
    <property type="evidence" value="ECO:0007669"/>
    <property type="project" value="InterPro"/>
</dbReference>
<dbReference type="PANTHER" id="PTHR24064">
    <property type="entry name" value="SOLUTE CARRIER FAMILY 22 MEMBER"/>
    <property type="match status" value="1"/>
</dbReference>
<accession>A0A7K5HZS7</accession>
<sequence>PPPAAGAEIQAVPVPPGACSPVLLDYDGSVLPFLGGLGGGYQRTLVLLTWVPALFIGFSKFSDSFLLDQPDFWCREADGQGNWSGSLAPGHANRSGNGSFLPPAGLPTPAGGNASECDCHEWHYRIRAGLVQNVVSKWDLVCDSAWKVHIAKFSLLVGLIFGHLITGCIADWVGRRPVLLFSVIFILIFGLTVALSVNVTMFSTLRFFEGFCLAGIVLSLYALRIELCPPGHRFMITMVASFIEMAGQFLMPGLAALCRDWQVLQAVIICPFLLMLFYWVIFPESLRWLMATQQFEASKELILQFTHKNRMNTETDIKGVVPELEKEITRRPKKVCIVKVVGTRNLWKNIVVLCVNSLTGYGIHHCFAKSMMGHEAKMAITHNFYADYYTMAGIALASCLAMCPVVGFLGRRGGLLLFMILTALASLLQLGLLNCKSEKRAFQDHTSMSDSVKDKFSTAFSIVGMFSSHAVGSLSVFFCAEITPTVIRGGGLGLVLASAGFGRLTAPIMELHNQKGYFLHHVIFACCTLICIICILLLPESKNQNLPENIPDGEHYTRQPLLPHKKGEQPLLLTNSELKDYSGLHDSAAVSDGISENTTANGMKSM</sequence>
<feature type="transmembrane region" description="Helical" evidence="5">
    <location>
        <begin position="205"/>
        <end position="223"/>
    </location>
</feature>
<keyword evidence="3 5" id="KW-1133">Transmembrane helix</keyword>
<proteinExistence type="predicted"/>
<dbReference type="AlphaFoldDB" id="A0A7K5HZS7"/>
<name>A0A7K5HZS7_CROSL</name>
<dbReference type="CDD" id="cd17444">
    <property type="entry name" value="MFS_SLC22A23"/>
    <property type="match status" value="1"/>
</dbReference>
<organism evidence="7 8">
    <name type="scientific">Crotophaga sulcirostris</name>
    <name type="common">Groove-billed ani</name>
    <dbReference type="NCBI Taxonomy" id="33598"/>
    <lineage>
        <taxon>Eukaryota</taxon>
        <taxon>Metazoa</taxon>
        <taxon>Chordata</taxon>
        <taxon>Craniata</taxon>
        <taxon>Vertebrata</taxon>
        <taxon>Euteleostomi</taxon>
        <taxon>Archelosauria</taxon>
        <taxon>Archosauria</taxon>
        <taxon>Dinosauria</taxon>
        <taxon>Saurischia</taxon>
        <taxon>Theropoda</taxon>
        <taxon>Coelurosauria</taxon>
        <taxon>Aves</taxon>
        <taxon>Neognathae</taxon>
        <taxon>Neoaves</taxon>
        <taxon>Otidimorphae</taxon>
        <taxon>Cuculiformes</taxon>
        <taxon>Crotophagidae</taxon>
        <taxon>Crotophaga</taxon>
    </lineage>
</organism>
<protein>
    <submittedName>
        <fullName evidence="7">S22AN protein</fullName>
    </submittedName>
</protein>
<dbReference type="PROSITE" id="PS50850">
    <property type="entry name" value="MFS"/>
    <property type="match status" value="1"/>
</dbReference>
<feature type="transmembrane region" description="Helical" evidence="5">
    <location>
        <begin position="456"/>
        <end position="480"/>
    </location>
</feature>
<evidence type="ECO:0000313" key="7">
    <source>
        <dbReference type="EMBL" id="NWS74827.1"/>
    </source>
</evidence>
<feature type="transmembrane region" description="Helical" evidence="5">
    <location>
        <begin position="486"/>
        <end position="506"/>
    </location>
</feature>
<feature type="transmembrane region" description="Helical" evidence="5">
    <location>
        <begin position="388"/>
        <end position="409"/>
    </location>
</feature>
<evidence type="ECO:0000256" key="3">
    <source>
        <dbReference type="ARBA" id="ARBA00022989"/>
    </source>
</evidence>
<keyword evidence="8" id="KW-1185">Reference proteome</keyword>
<dbReference type="Gene3D" id="1.20.1250.20">
    <property type="entry name" value="MFS general substrate transporter like domains"/>
    <property type="match status" value="1"/>
</dbReference>
<evidence type="ECO:0000259" key="6">
    <source>
        <dbReference type="PROSITE" id="PS50850"/>
    </source>
</evidence>
<dbReference type="EMBL" id="VYZB01000509">
    <property type="protein sequence ID" value="NWS74827.1"/>
    <property type="molecule type" value="Genomic_DNA"/>
</dbReference>
<feature type="transmembrane region" description="Helical" evidence="5">
    <location>
        <begin position="263"/>
        <end position="282"/>
    </location>
</feature>
<evidence type="ECO:0000256" key="5">
    <source>
        <dbReference type="SAM" id="Phobius"/>
    </source>
</evidence>
<feature type="non-terminal residue" evidence="7">
    <location>
        <position position="606"/>
    </location>
</feature>
<dbReference type="InterPro" id="IPR005829">
    <property type="entry name" value="Sugar_transporter_CS"/>
</dbReference>
<gene>
    <name evidence="7" type="primary">Slc22a23</name>
    <name evidence="7" type="ORF">CROSUL_R10248</name>
</gene>
<dbReference type="OrthoDB" id="6884957at2759"/>
<evidence type="ECO:0000256" key="1">
    <source>
        <dbReference type="ARBA" id="ARBA00004141"/>
    </source>
</evidence>